<evidence type="ECO:0000313" key="1">
    <source>
        <dbReference type="EMBL" id="MBA0626470.1"/>
    </source>
</evidence>
<proteinExistence type="predicted"/>
<organism evidence="1 2">
    <name type="scientific">Gossypium davidsonii</name>
    <name type="common">Davidson's cotton</name>
    <name type="synonym">Gossypium klotzschianum subsp. davidsonii</name>
    <dbReference type="NCBI Taxonomy" id="34287"/>
    <lineage>
        <taxon>Eukaryota</taxon>
        <taxon>Viridiplantae</taxon>
        <taxon>Streptophyta</taxon>
        <taxon>Embryophyta</taxon>
        <taxon>Tracheophyta</taxon>
        <taxon>Spermatophyta</taxon>
        <taxon>Magnoliopsida</taxon>
        <taxon>eudicotyledons</taxon>
        <taxon>Gunneridae</taxon>
        <taxon>Pentapetalae</taxon>
        <taxon>rosids</taxon>
        <taxon>malvids</taxon>
        <taxon>Malvales</taxon>
        <taxon>Malvaceae</taxon>
        <taxon>Malvoideae</taxon>
        <taxon>Gossypium</taxon>
    </lineage>
</organism>
<evidence type="ECO:0000313" key="2">
    <source>
        <dbReference type="Proteomes" id="UP000593561"/>
    </source>
</evidence>
<keyword evidence="2" id="KW-1185">Reference proteome</keyword>
<accession>A0A7J8SKY1</accession>
<dbReference type="AlphaFoldDB" id="A0A7J8SKY1"/>
<gene>
    <name evidence="1" type="ORF">Godav_004136</name>
</gene>
<sequence>METTVLVELIGWSIGYASFHNMVANSQGNRPIIGKVAKLDFNTHKRLRGQFARMAIFVNLDKPLISQILDLCLFSVGDKGNAGVNDGSMETGSAIGDSVEKDLDLAVDIEIDAGKRSVGRRATVSIGASLNYSGQNDGSRKVDFGVSSPIEKVHEDFVGKLANKGAVL</sequence>
<protein>
    <submittedName>
        <fullName evidence="1">Uncharacterized protein</fullName>
    </submittedName>
</protein>
<comment type="caution">
    <text evidence="1">The sequence shown here is derived from an EMBL/GenBank/DDBJ whole genome shotgun (WGS) entry which is preliminary data.</text>
</comment>
<reference evidence="1 2" key="1">
    <citation type="journal article" date="2019" name="Genome Biol. Evol.">
        <title>Insights into the evolution of the New World diploid cottons (Gossypium, subgenus Houzingenia) based on genome sequencing.</title>
        <authorList>
            <person name="Grover C.E."/>
            <person name="Arick M.A. 2nd"/>
            <person name="Thrash A."/>
            <person name="Conover J.L."/>
            <person name="Sanders W.S."/>
            <person name="Peterson D.G."/>
            <person name="Frelichowski J.E."/>
            <person name="Scheffler J.A."/>
            <person name="Scheffler B.E."/>
            <person name="Wendel J.F."/>
        </authorList>
    </citation>
    <scope>NUCLEOTIDE SEQUENCE [LARGE SCALE GENOMIC DNA]</scope>
    <source>
        <strain evidence="1">27</strain>
        <tissue evidence="1">Leaf</tissue>
    </source>
</reference>
<dbReference type="Proteomes" id="UP000593561">
    <property type="component" value="Unassembled WGS sequence"/>
</dbReference>
<dbReference type="EMBL" id="JABFAC010000010">
    <property type="protein sequence ID" value="MBA0626470.1"/>
    <property type="molecule type" value="Genomic_DNA"/>
</dbReference>
<name>A0A7J8SKY1_GOSDV</name>